<dbReference type="EMBL" id="FUKJ01000162">
    <property type="protein sequence ID" value="SJM91949.1"/>
    <property type="molecule type" value="Genomic_DNA"/>
</dbReference>
<proteinExistence type="predicted"/>
<protein>
    <submittedName>
        <fullName evidence="7">Putative arylsulfatase regulatory protein</fullName>
    </submittedName>
</protein>
<dbReference type="InterPro" id="IPR007197">
    <property type="entry name" value="rSAM"/>
</dbReference>
<dbReference type="Pfam" id="PF04055">
    <property type="entry name" value="Radical_SAM"/>
    <property type="match status" value="1"/>
</dbReference>
<dbReference type="NCBIfam" id="TIGR04261">
    <property type="entry name" value="rSAM_GlyRichRpt"/>
    <property type="match status" value="1"/>
</dbReference>
<keyword evidence="2" id="KW-0949">S-adenosyl-L-methionine</keyword>
<dbReference type="SFLD" id="SFLDG01067">
    <property type="entry name" value="SPASM/twitch_domain_containing"/>
    <property type="match status" value="2"/>
</dbReference>
<dbReference type="SFLD" id="SFLDG01072">
    <property type="entry name" value="dehydrogenase_like"/>
    <property type="match status" value="1"/>
</dbReference>
<sequence>MANYFSHWFKSIFKSTQQGSSQKPFNLADFTPSLTTQLLVLQPTPFCNLDCDYCYLPRRNSRARMSLDTIRQTAQRLLEDGLLGQTLTVVWHAGEPLVMPPSYYEAAFTIFADTLDSVCQVSHSIQTNATLINDEWCLLFQKFQVRIGVSIDGPQHINDRHRKTRQGKGSYELILKGMETLRRNQIPFHVISVITVDSLRLADELHDFFVSQGIREVAFNFDEAEGPNVTSSLQGQEQAHYRFYQRMLEHTFTTGGQYQIRELSNVFRLIAQRLPHYLWQGEAWPGNSQTMPFSIISVAWNGDFSTFSPELLGQMSSEFNDFVLGNVSQSSFLQAADSQNFFNLWHQIQEGTAACQKSCAYFNYCGGGAPANKLYENGSFNSAETLYCRAMIQRPFEVVLQKLEQDAPEKTNHSILAAS</sequence>
<dbReference type="Proteomes" id="UP000195442">
    <property type="component" value="Unassembled WGS sequence"/>
</dbReference>
<evidence type="ECO:0000313" key="7">
    <source>
        <dbReference type="EMBL" id="SJM91949.1"/>
    </source>
</evidence>
<reference evidence="8" key="1">
    <citation type="submission" date="2017-02" db="EMBL/GenBank/DDBJ databases">
        <authorList>
            <person name="Daims H."/>
        </authorList>
    </citation>
    <scope>NUCLEOTIDE SEQUENCE [LARGE SCALE GENOMIC DNA]</scope>
</reference>
<organism evidence="7 8">
    <name type="scientific">Crenothrix polyspora</name>
    <dbReference type="NCBI Taxonomy" id="360316"/>
    <lineage>
        <taxon>Bacteria</taxon>
        <taxon>Pseudomonadati</taxon>
        <taxon>Pseudomonadota</taxon>
        <taxon>Gammaproteobacteria</taxon>
        <taxon>Methylococcales</taxon>
        <taxon>Crenotrichaceae</taxon>
        <taxon>Crenothrix</taxon>
    </lineage>
</organism>
<evidence type="ECO:0000313" key="8">
    <source>
        <dbReference type="Proteomes" id="UP000195442"/>
    </source>
</evidence>
<dbReference type="GO" id="GO:0016491">
    <property type="term" value="F:oxidoreductase activity"/>
    <property type="evidence" value="ECO:0007669"/>
    <property type="project" value="InterPro"/>
</dbReference>
<dbReference type="PANTHER" id="PTHR43273">
    <property type="entry name" value="ANAEROBIC SULFATASE-MATURATING ENZYME HOMOLOG ASLB-RELATED"/>
    <property type="match status" value="1"/>
</dbReference>
<keyword evidence="3" id="KW-0479">Metal-binding</keyword>
<dbReference type="InterPro" id="IPR026357">
    <property type="entry name" value="rSAM_SPASM_GrrM_OscB"/>
</dbReference>
<dbReference type="CDD" id="cd01335">
    <property type="entry name" value="Radical_SAM"/>
    <property type="match status" value="1"/>
</dbReference>
<dbReference type="SFLD" id="SFLDG01386">
    <property type="entry name" value="main_SPASM_domain-containing"/>
    <property type="match status" value="2"/>
</dbReference>
<evidence type="ECO:0000256" key="5">
    <source>
        <dbReference type="ARBA" id="ARBA00023014"/>
    </source>
</evidence>
<dbReference type="PANTHER" id="PTHR43273:SF8">
    <property type="entry name" value="RADICAL SAM DOMAIN PROTEIN"/>
    <property type="match status" value="1"/>
</dbReference>
<dbReference type="SFLD" id="SFLDG01384">
    <property type="entry name" value="thioether_bond_formation_requi"/>
    <property type="match status" value="1"/>
</dbReference>
<evidence type="ECO:0000256" key="3">
    <source>
        <dbReference type="ARBA" id="ARBA00022723"/>
    </source>
</evidence>
<dbReference type="SFLD" id="SFLDS00029">
    <property type="entry name" value="Radical_SAM"/>
    <property type="match status" value="2"/>
</dbReference>
<evidence type="ECO:0000256" key="1">
    <source>
        <dbReference type="ARBA" id="ARBA00001966"/>
    </source>
</evidence>
<comment type="cofactor">
    <cofactor evidence="1">
        <name>[4Fe-4S] cluster</name>
        <dbReference type="ChEBI" id="CHEBI:49883"/>
    </cofactor>
</comment>
<evidence type="ECO:0000256" key="4">
    <source>
        <dbReference type="ARBA" id="ARBA00023004"/>
    </source>
</evidence>
<dbReference type="InterPro" id="IPR058240">
    <property type="entry name" value="rSAM_sf"/>
</dbReference>
<gene>
    <name evidence="7" type="ORF">CRENPOLYSF2_2440014</name>
</gene>
<evidence type="ECO:0000256" key="2">
    <source>
        <dbReference type="ARBA" id="ARBA00022691"/>
    </source>
</evidence>
<dbReference type="SUPFAM" id="SSF102114">
    <property type="entry name" value="Radical SAM enzymes"/>
    <property type="match status" value="1"/>
</dbReference>
<dbReference type="RefSeq" id="WP_179210183.1">
    <property type="nucleotide sequence ID" value="NZ_FUKJ01000162.1"/>
</dbReference>
<keyword evidence="8" id="KW-1185">Reference proteome</keyword>
<keyword evidence="4" id="KW-0408">Iron</keyword>
<dbReference type="Gene3D" id="3.20.20.70">
    <property type="entry name" value="Aldolase class I"/>
    <property type="match status" value="1"/>
</dbReference>
<dbReference type="GO" id="GO:0051536">
    <property type="term" value="F:iron-sulfur cluster binding"/>
    <property type="evidence" value="ECO:0007669"/>
    <property type="project" value="UniProtKB-KW"/>
</dbReference>
<dbReference type="InterPro" id="IPR013785">
    <property type="entry name" value="Aldolase_TIM"/>
</dbReference>
<dbReference type="AlphaFoldDB" id="A0A1R4H6Y0"/>
<accession>A0A1R4H6Y0</accession>
<name>A0A1R4H6Y0_9GAMM</name>
<keyword evidence="5" id="KW-0411">Iron-sulfur</keyword>
<dbReference type="PROSITE" id="PS51918">
    <property type="entry name" value="RADICAL_SAM"/>
    <property type="match status" value="1"/>
</dbReference>
<feature type="domain" description="Radical SAM core" evidence="6">
    <location>
        <begin position="31"/>
        <end position="257"/>
    </location>
</feature>
<dbReference type="GO" id="GO:0046872">
    <property type="term" value="F:metal ion binding"/>
    <property type="evidence" value="ECO:0007669"/>
    <property type="project" value="UniProtKB-KW"/>
</dbReference>
<evidence type="ECO:0000259" key="6">
    <source>
        <dbReference type="PROSITE" id="PS51918"/>
    </source>
</evidence>
<dbReference type="InterPro" id="IPR023867">
    <property type="entry name" value="Sulphatase_maturase_rSAM"/>
</dbReference>